<evidence type="ECO:0000259" key="4">
    <source>
        <dbReference type="Pfam" id="PF00535"/>
    </source>
</evidence>
<dbReference type="EMBL" id="MFZG01000036">
    <property type="protein sequence ID" value="OGK15489.1"/>
    <property type="molecule type" value="Genomic_DNA"/>
</dbReference>
<dbReference type="Pfam" id="PF00535">
    <property type="entry name" value="Glycos_transf_2"/>
    <property type="match status" value="1"/>
</dbReference>
<evidence type="ECO:0000256" key="2">
    <source>
        <dbReference type="ARBA" id="ARBA00022676"/>
    </source>
</evidence>
<reference evidence="5 6" key="1">
    <citation type="journal article" date="2016" name="Nat. Commun.">
        <title>Thousands of microbial genomes shed light on interconnected biogeochemical processes in an aquifer system.</title>
        <authorList>
            <person name="Anantharaman K."/>
            <person name="Brown C.T."/>
            <person name="Hug L.A."/>
            <person name="Sharon I."/>
            <person name="Castelle C.J."/>
            <person name="Probst A.J."/>
            <person name="Thomas B.C."/>
            <person name="Singh A."/>
            <person name="Wilkins M.J."/>
            <person name="Karaoz U."/>
            <person name="Brodie E.L."/>
            <person name="Williams K.H."/>
            <person name="Hubbard S.S."/>
            <person name="Banfield J.F."/>
        </authorList>
    </citation>
    <scope>NUCLEOTIDE SEQUENCE [LARGE SCALE GENOMIC DNA]</scope>
</reference>
<dbReference type="Gene3D" id="3.90.550.10">
    <property type="entry name" value="Spore Coat Polysaccharide Biosynthesis Protein SpsA, Chain A"/>
    <property type="match status" value="1"/>
</dbReference>
<dbReference type="GO" id="GO:0016757">
    <property type="term" value="F:glycosyltransferase activity"/>
    <property type="evidence" value="ECO:0007669"/>
    <property type="project" value="UniProtKB-KW"/>
</dbReference>
<sequence>MLFAIIKGRFHFFNFFIPSGAERSLNLFEQYLLAFERTRIRERCFTAFNMTIGKLALINVVYENYTVLDGFLDSLRKQTNKNYFLYNIDVSPQRKIIKLDGIAGITIPAKNKGYAHGINCGLKNALKDGYKYFCILNNDIYFEEDFVKKCIKSTSSHVSAIIGGKIYYAPGYEYHQNRYKKSDLGKIIWYAGGFVDWNHAMTPHIGVDEIDKGQFDKFKKIDFVNGSLMLYDKSVHEKIGFWNESYFLYFEDADFCVRAKRAGINLYFDPSIVIWHKISQSTGGSGSPIHQKFQNKNRLKFGLKYAPFRTKLHLLKNYLLNQYHSAPARLNETDRRSWDAESI</sequence>
<organism evidence="5 6">
    <name type="scientific">Candidatus Roizmanbacteria bacterium RIFCSPHIGHO2_01_FULL_39_12c</name>
    <dbReference type="NCBI Taxonomy" id="1802031"/>
    <lineage>
        <taxon>Bacteria</taxon>
        <taxon>Candidatus Roizmaniibacteriota</taxon>
    </lineage>
</organism>
<protein>
    <recommendedName>
        <fullName evidence="4">Glycosyltransferase 2-like domain-containing protein</fullName>
    </recommendedName>
</protein>
<dbReference type="Proteomes" id="UP000177208">
    <property type="component" value="Unassembled WGS sequence"/>
</dbReference>
<name>A0A1F7G9A7_9BACT</name>
<evidence type="ECO:0000256" key="3">
    <source>
        <dbReference type="ARBA" id="ARBA00022679"/>
    </source>
</evidence>
<keyword evidence="2" id="KW-0328">Glycosyltransferase</keyword>
<evidence type="ECO:0000313" key="6">
    <source>
        <dbReference type="Proteomes" id="UP000177208"/>
    </source>
</evidence>
<dbReference type="InterPro" id="IPR029044">
    <property type="entry name" value="Nucleotide-diphossugar_trans"/>
</dbReference>
<proteinExistence type="inferred from homology"/>
<evidence type="ECO:0000256" key="1">
    <source>
        <dbReference type="ARBA" id="ARBA00006739"/>
    </source>
</evidence>
<dbReference type="SUPFAM" id="SSF53448">
    <property type="entry name" value="Nucleotide-diphospho-sugar transferases"/>
    <property type="match status" value="1"/>
</dbReference>
<gene>
    <name evidence="5" type="ORF">A2774_04310</name>
</gene>
<dbReference type="PANTHER" id="PTHR43179:SF12">
    <property type="entry name" value="GALACTOFURANOSYLTRANSFERASE GLFT2"/>
    <property type="match status" value="1"/>
</dbReference>
<keyword evidence="3" id="KW-0808">Transferase</keyword>
<feature type="domain" description="Glycosyltransferase 2-like" evidence="4">
    <location>
        <begin position="61"/>
        <end position="239"/>
    </location>
</feature>
<dbReference type="PANTHER" id="PTHR43179">
    <property type="entry name" value="RHAMNOSYLTRANSFERASE WBBL"/>
    <property type="match status" value="1"/>
</dbReference>
<comment type="similarity">
    <text evidence="1">Belongs to the glycosyltransferase 2 family.</text>
</comment>
<dbReference type="InterPro" id="IPR001173">
    <property type="entry name" value="Glyco_trans_2-like"/>
</dbReference>
<comment type="caution">
    <text evidence="5">The sequence shown here is derived from an EMBL/GenBank/DDBJ whole genome shotgun (WGS) entry which is preliminary data.</text>
</comment>
<evidence type="ECO:0000313" key="5">
    <source>
        <dbReference type="EMBL" id="OGK15489.1"/>
    </source>
</evidence>
<dbReference type="AlphaFoldDB" id="A0A1F7G9A7"/>
<accession>A0A1F7G9A7</accession>